<gene>
    <name evidence="1" type="ORF">CIP107547_00904</name>
</gene>
<proteinExistence type="predicted"/>
<dbReference type="RefSeq" id="WP_016830363.1">
    <property type="nucleotide sequence ID" value="NZ_LR134538.1"/>
</dbReference>
<dbReference type="Proteomes" id="UP000480222">
    <property type="component" value="Unassembled WGS sequence"/>
</dbReference>
<organism evidence="1 2">
    <name type="scientific">Corynebacterium diphtheriae</name>
    <dbReference type="NCBI Taxonomy" id="1717"/>
    <lineage>
        <taxon>Bacteria</taxon>
        <taxon>Bacillati</taxon>
        <taxon>Actinomycetota</taxon>
        <taxon>Actinomycetes</taxon>
        <taxon>Mycobacteriales</taxon>
        <taxon>Corynebacteriaceae</taxon>
        <taxon>Corynebacterium</taxon>
    </lineage>
</organism>
<evidence type="ECO:0000313" key="2">
    <source>
        <dbReference type="Proteomes" id="UP000480222"/>
    </source>
</evidence>
<accession>A0A811G2K0</accession>
<name>A0A811G2K0_CORDP</name>
<comment type="caution">
    <text evidence="1">The sequence shown here is derived from an EMBL/GenBank/DDBJ whole genome shotgun (WGS) entry which is preliminary data.</text>
</comment>
<dbReference type="EMBL" id="CADDAV010000010">
    <property type="protein sequence ID" value="CAB0594121.1"/>
    <property type="molecule type" value="Genomic_DNA"/>
</dbReference>
<sequence>MKIVEAVEKIGEASNNLRETANGFDNLMPLGDWHGISHLDMIDFFYTVAEMLDAIHEQLTRDFGDNTAPQETSLNAAIGDGCRAVARAYSSVVGDDLTATNYSYLTGLFGDPDDDDSALSIHESAHNQLCETISAYPYILSYLNKAKRINQQRKPEGKDWIDEAHAQMLRAQEAEKKLRLLRAKR</sequence>
<protein>
    <submittedName>
        <fullName evidence="1">Uncharacterized protein</fullName>
    </submittedName>
</protein>
<dbReference type="AlphaFoldDB" id="A0A811G2K0"/>
<evidence type="ECO:0000313" key="1">
    <source>
        <dbReference type="EMBL" id="CAB0594121.1"/>
    </source>
</evidence>
<reference evidence="1 2" key="1">
    <citation type="submission" date="2020-02" db="EMBL/GenBank/DDBJ databases">
        <authorList>
            <person name="Brisse S."/>
        </authorList>
    </citation>
    <scope>NUCLEOTIDE SEQUENCE [LARGE SCALE GENOMIC DNA]</scope>
    <source>
        <strain evidence="1">CIP107547</strain>
    </source>
</reference>